<dbReference type="OrthoDB" id="6500128at2759"/>
<dbReference type="InterPro" id="IPR003439">
    <property type="entry name" value="ABC_transporter-like_ATP-bd"/>
</dbReference>
<dbReference type="InterPro" id="IPR017871">
    <property type="entry name" value="ABC_transporter-like_CS"/>
</dbReference>
<dbReference type="Gene3D" id="1.20.1560.10">
    <property type="entry name" value="ABC transporter type 1, transmembrane domain"/>
    <property type="match status" value="1"/>
</dbReference>
<evidence type="ECO:0000256" key="5">
    <source>
        <dbReference type="ARBA" id="ARBA00022989"/>
    </source>
</evidence>
<feature type="domain" description="ABC transporter" evidence="7">
    <location>
        <begin position="66"/>
        <end position="322"/>
    </location>
</feature>
<comment type="subcellular location">
    <subcellularLocation>
        <location evidence="1">Membrane</location>
        <topology evidence="1">Multi-pass membrane protein</topology>
    </subcellularLocation>
</comment>
<dbReference type="FunFam" id="3.40.50.300:FF:002283">
    <property type="entry name" value="p-GlycoProtein related"/>
    <property type="match status" value="1"/>
</dbReference>
<protein>
    <submittedName>
        <fullName evidence="10">ABC transporter domain-containing protein</fullName>
    </submittedName>
</protein>
<reference evidence="8 9" key="1">
    <citation type="submission" date="2018-11" db="EMBL/GenBank/DDBJ databases">
        <authorList>
            <consortium name="Pathogen Informatics"/>
        </authorList>
    </citation>
    <scope>NUCLEOTIDE SEQUENCE [LARGE SCALE GENOMIC DNA]</scope>
</reference>
<organism evidence="9 10">
    <name type="scientific">Heligmosomoides polygyrus</name>
    <name type="common">Parasitic roundworm</name>
    <dbReference type="NCBI Taxonomy" id="6339"/>
    <lineage>
        <taxon>Eukaryota</taxon>
        <taxon>Metazoa</taxon>
        <taxon>Ecdysozoa</taxon>
        <taxon>Nematoda</taxon>
        <taxon>Chromadorea</taxon>
        <taxon>Rhabditida</taxon>
        <taxon>Rhabditina</taxon>
        <taxon>Rhabditomorpha</taxon>
        <taxon>Strongyloidea</taxon>
        <taxon>Heligmosomidae</taxon>
        <taxon>Heligmosomoides</taxon>
    </lineage>
</organism>
<proteinExistence type="predicted"/>
<dbReference type="GO" id="GO:0042626">
    <property type="term" value="F:ATPase-coupled transmembrane transporter activity"/>
    <property type="evidence" value="ECO:0007669"/>
    <property type="project" value="TreeGrafter"/>
</dbReference>
<dbReference type="SMART" id="SM00382">
    <property type="entry name" value="AAA"/>
    <property type="match status" value="1"/>
</dbReference>
<evidence type="ECO:0000256" key="2">
    <source>
        <dbReference type="ARBA" id="ARBA00022692"/>
    </source>
</evidence>
<dbReference type="PANTHER" id="PTHR24221">
    <property type="entry name" value="ATP-BINDING CASSETTE SUB-FAMILY B"/>
    <property type="match status" value="1"/>
</dbReference>
<accession>A0A183GTN7</accession>
<keyword evidence="2" id="KW-0812">Transmembrane</keyword>
<accession>A0A3P8ICL9</accession>
<keyword evidence="3" id="KW-0547">Nucleotide-binding</keyword>
<evidence type="ECO:0000313" key="8">
    <source>
        <dbReference type="EMBL" id="VDP55399.1"/>
    </source>
</evidence>
<keyword evidence="6" id="KW-0472">Membrane</keyword>
<dbReference type="InterPro" id="IPR039421">
    <property type="entry name" value="Type_1_exporter"/>
</dbReference>
<dbReference type="GO" id="GO:0016020">
    <property type="term" value="C:membrane"/>
    <property type="evidence" value="ECO:0007669"/>
    <property type="project" value="UniProtKB-SubCell"/>
</dbReference>
<reference evidence="10" key="2">
    <citation type="submission" date="2019-09" db="UniProtKB">
        <authorList>
            <consortium name="WormBaseParasite"/>
        </authorList>
    </citation>
    <scope>IDENTIFICATION</scope>
</reference>
<dbReference type="PROSITE" id="PS50893">
    <property type="entry name" value="ABC_TRANSPORTER_2"/>
    <property type="match status" value="1"/>
</dbReference>
<evidence type="ECO:0000256" key="4">
    <source>
        <dbReference type="ARBA" id="ARBA00022840"/>
    </source>
</evidence>
<dbReference type="CDD" id="cd03249">
    <property type="entry name" value="ABC_MTABC3_MDL1_MDL2"/>
    <property type="match status" value="1"/>
</dbReference>
<dbReference type="Gene3D" id="3.40.50.300">
    <property type="entry name" value="P-loop containing nucleotide triphosphate hydrolases"/>
    <property type="match status" value="1"/>
</dbReference>
<dbReference type="GO" id="GO:0016887">
    <property type="term" value="F:ATP hydrolysis activity"/>
    <property type="evidence" value="ECO:0007669"/>
    <property type="project" value="InterPro"/>
</dbReference>
<dbReference type="InterPro" id="IPR036640">
    <property type="entry name" value="ABC1_TM_sf"/>
</dbReference>
<evidence type="ECO:0000259" key="7">
    <source>
        <dbReference type="PROSITE" id="PS50893"/>
    </source>
</evidence>
<name>A0A183GTN7_HELPZ</name>
<gene>
    <name evidence="8" type="ORF">HPBE_LOCUS26056</name>
</gene>
<dbReference type="GO" id="GO:0005524">
    <property type="term" value="F:ATP binding"/>
    <property type="evidence" value="ECO:0007669"/>
    <property type="project" value="UniProtKB-KW"/>
</dbReference>
<keyword evidence="5" id="KW-1133">Transmembrane helix</keyword>
<keyword evidence="9" id="KW-1185">Reference proteome</keyword>
<evidence type="ECO:0000256" key="3">
    <source>
        <dbReference type="ARBA" id="ARBA00022741"/>
    </source>
</evidence>
<dbReference type="WBParaSite" id="HPBE_0002605701-mRNA-1">
    <property type="protein sequence ID" value="HPBE_0002605701-mRNA-1"/>
    <property type="gene ID" value="HPBE_0002605701"/>
</dbReference>
<dbReference type="SUPFAM" id="SSF52540">
    <property type="entry name" value="P-loop containing nucleoside triphosphate hydrolases"/>
    <property type="match status" value="1"/>
</dbReference>
<dbReference type="InterPro" id="IPR003593">
    <property type="entry name" value="AAA+_ATPase"/>
</dbReference>
<sequence length="341" mass="37711">MLPMRVLRVMYAITISSSTLGFASSYFPEYMKATFAGGIIFNMLQQKPGIDNLTADGKKENLSGAVTFKNVKFSYPERPQVEVLKGLTFTANPGETLALVGPSGCGKSTVVSLIERFYDAKSGQVVSEMEFVFSVDVLNPPSIQLLDSHDIRTLNPYHMRSQIAIVSQEPILFDCSISDNIAYGLEERPSQEEIETAARKANIHTFISELPEGYNTFVGDKGTQLSGGQKQRVAIARALVRRPKILLLDEATSALDTESEKIVQEALDRAREGRTCIVIAHRLSTVVNADCIAVVKNGVIVEQGTLGNERTNEFVPVPQTFRGVESRQWMKLAFEVIRMRI</sequence>
<dbReference type="AlphaFoldDB" id="A0A183GTN7"/>
<evidence type="ECO:0000256" key="1">
    <source>
        <dbReference type="ARBA" id="ARBA00004141"/>
    </source>
</evidence>
<dbReference type="Pfam" id="PF00005">
    <property type="entry name" value="ABC_tran"/>
    <property type="match status" value="1"/>
</dbReference>
<dbReference type="EMBL" id="UZAH01039096">
    <property type="protein sequence ID" value="VDP55399.1"/>
    <property type="molecule type" value="Genomic_DNA"/>
</dbReference>
<dbReference type="InterPro" id="IPR027417">
    <property type="entry name" value="P-loop_NTPase"/>
</dbReference>
<dbReference type="Proteomes" id="UP000050761">
    <property type="component" value="Unassembled WGS sequence"/>
</dbReference>
<evidence type="ECO:0000313" key="10">
    <source>
        <dbReference type="WBParaSite" id="HPBE_0002605701-mRNA-1"/>
    </source>
</evidence>
<evidence type="ECO:0000313" key="9">
    <source>
        <dbReference type="Proteomes" id="UP000050761"/>
    </source>
</evidence>
<evidence type="ECO:0000256" key="6">
    <source>
        <dbReference type="ARBA" id="ARBA00023136"/>
    </source>
</evidence>
<dbReference type="PROSITE" id="PS00211">
    <property type="entry name" value="ABC_TRANSPORTER_1"/>
    <property type="match status" value="1"/>
</dbReference>
<dbReference type="PANTHER" id="PTHR24221:SF634">
    <property type="entry name" value="MULTIDRUG RESISTANCE PROTEIN PGP-1"/>
    <property type="match status" value="1"/>
</dbReference>
<keyword evidence="4" id="KW-0067">ATP-binding</keyword>